<reference evidence="2" key="1">
    <citation type="journal article" date="2018" name="PLoS ONE">
        <title>Chinook salmon (Oncorhynchus tshawytscha) genome and transcriptome.</title>
        <authorList>
            <person name="Christensen K.A."/>
            <person name="Leong J.S."/>
            <person name="Sakhrani D."/>
            <person name="Biagi C.A."/>
            <person name="Minkley D.R."/>
            <person name="Withler R.E."/>
            <person name="Rondeau E.B."/>
            <person name="Koop B.F."/>
            <person name="Devlin R.H."/>
        </authorList>
    </citation>
    <scope>NUCLEOTIDE SEQUENCE [LARGE SCALE GENOMIC DNA]</scope>
</reference>
<evidence type="ECO:0000313" key="2">
    <source>
        <dbReference type="Proteomes" id="UP000694402"/>
    </source>
</evidence>
<dbReference type="AlphaFoldDB" id="A0AAZ3S0K8"/>
<dbReference type="Proteomes" id="UP000694402">
    <property type="component" value="Unassembled WGS sequence"/>
</dbReference>
<organism evidence="1 2">
    <name type="scientific">Oncorhynchus tshawytscha</name>
    <name type="common">Chinook salmon</name>
    <name type="synonym">Salmo tshawytscha</name>
    <dbReference type="NCBI Taxonomy" id="74940"/>
    <lineage>
        <taxon>Eukaryota</taxon>
        <taxon>Metazoa</taxon>
        <taxon>Chordata</taxon>
        <taxon>Craniata</taxon>
        <taxon>Vertebrata</taxon>
        <taxon>Euteleostomi</taxon>
        <taxon>Actinopterygii</taxon>
        <taxon>Neopterygii</taxon>
        <taxon>Teleostei</taxon>
        <taxon>Protacanthopterygii</taxon>
        <taxon>Salmoniformes</taxon>
        <taxon>Salmonidae</taxon>
        <taxon>Salmoninae</taxon>
        <taxon>Oncorhynchus</taxon>
    </lineage>
</organism>
<keyword evidence="2" id="KW-1185">Reference proteome</keyword>
<dbReference type="InterPro" id="IPR036397">
    <property type="entry name" value="RNaseH_sf"/>
</dbReference>
<proteinExistence type="predicted"/>
<protein>
    <recommendedName>
        <fullName evidence="3">Tc1-like transposase DDE domain-containing protein</fullName>
    </recommendedName>
</protein>
<dbReference type="Gene3D" id="3.30.420.10">
    <property type="entry name" value="Ribonuclease H-like superfamily/Ribonuclease H"/>
    <property type="match status" value="1"/>
</dbReference>
<accession>A0AAZ3S0K8</accession>
<reference evidence="1" key="2">
    <citation type="submission" date="2025-08" db="UniProtKB">
        <authorList>
            <consortium name="Ensembl"/>
        </authorList>
    </citation>
    <scope>IDENTIFICATION</scope>
</reference>
<sequence length="157" mass="18098">MKVLLQFQLHIEPQPENGFITGTLLFCCSHLLLIWAMTQHTYRLCKGYYLTKKESDGVLHQMTWPPQSSNLNPIEMVWDELDQVKEKQPTSAQHMWELLQDCWKSIPVILFVKSTSIFVSSPALTLACPDPEPARLTTLPRRPISLPRLWIPDPCLT</sequence>
<dbReference type="GeneTree" id="ENSGT01140000282612"/>
<reference evidence="1" key="3">
    <citation type="submission" date="2025-09" db="UniProtKB">
        <authorList>
            <consortium name="Ensembl"/>
        </authorList>
    </citation>
    <scope>IDENTIFICATION</scope>
</reference>
<dbReference type="GO" id="GO:0003676">
    <property type="term" value="F:nucleic acid binding"/>
    <property type="evidence" value="ECO:0007669"/>
    <property type="project" value="InterPro"/>
</dbReference>
<name>A0AAZ3S0K8_ONCTS</name>
<evidence type="ECO:0000313" key="1">
    <source>
        <dbReference type="Ensembl" id="ENSOTSP00005146988.1"/>
    </source>
</evidence>
<dbReference type="Ensembl" id="ENSOTST00005123154.1">
    <property type="protein sequence ID" value="ENSOTSP00005146988.1"/>
    <property type="gene ID" value="ENSOTSG00005049643.1"/>
</dbReference>
<evidence type="ECO:0008006" key="3">
    <source>
        <dbReference type="Google" id="ProtNLM"/>
    </source>
</evidence>